<dbReference type="KEGG" id="ote:Oter_1542"/>
<gene>
    <name evidence="3" type="ordered locus">Oter_1542</name>
</gene>
<feature type="transmembrane region" description="Helical" evidence="1">
    <location>
        <begin position="143"/>
        <end position="165"/>
    </location>
</feature>
<evidence type="ECO:0000313" key="3">
    <source>
        <dbReference type="EMBL" id="ACB74826.1"/>
    </source>
</evidence>
<evidence type="ECO:0000256" key="1">
    <source>
        <dbReference type="SAM" id="Phobius"/>
    </source>
</evidence>
<feature type="transmembrane region" description="Helical" evidence="1">
    <location>
        <begin position="113"/>
        <end position="131"/>
    </location>
</feature>
<feature type="domain" description="EamA" evidence="2">
    <location>
        <begin position="245"/>
        <end position="321"/>
    </location>
</feature>
<accession>B1ZTP0</accession>
<dbReference type="Proteomes" id="UP000007013">
    <property type="component" value="Chromosome"/>
</dbReference>
<dbReference type="STRING" id="452637.Oter_1542"/>
<dbReference type="RefSeq" id="WP_012374364.1">
    <property type="nucleotide sequence ID" value="NC_010571.1"/>
</dbReference>
<dbReference type="SUPFAM" id="SSF103481">
    <property type="entry name" value="Multidrug resistance efflux transporter EmrE"/>
    <property type="match status" value="1"/>
</dbReference>
<feature type="transmembrane region" description="Helical" evidence="1">
    <location>
        <begin position="251"/>
        <end position="271"/>
    </location>
</feature>
<reference evidence="3 4" key="1">
    <citation type="journal article" date="2011" name="J. Bacteriol.">
        <title>Genome sequence of the verrucomicrobium Opitutus terrae PB90-1, an abundant inhabitant of rice paddy soil ecosystems.</title>
        <authorList>
            <person name="van Passel M.W."/>
            <person name="Kant R."/>
            <person name="Palva A."/>
            <person name="Copeland A."/>
            <person name="Lucas S."/>
            <person name="Lapidus A."/>
            <person name="Glavina del Rio T."/>
            <person name="Pitluck S."/>
            <person name="Goltsman E."/>
            <person name="Clum A."/>
            <person name="Sun H."/>
            <person name="Schmutz J."/>
            <person name="Larimer F.W."/>
            <person name="Land M.L."/>
            <person name="Hauser L."/>
            <person name="Kyrpides N."/>
            <person name="Mikhailova N."/>
            <person name="Richardson P.P."/>
            <person name="Janssen P.H."/>
            <person name="de Vos W.M."/>
            <person name="Smidt H."/>
        </authorList>
    </citation>
    <scope>NUCLEOTIDE SEQUENCE [LARGE SCALE GENOMIC DNA]</scope>
    <source>
        <strain evidence="4">DSM 11246 / JCM 15787 / PB90-1</strain>
    </source>
</reference>
<dbReference type="Gene3D" id="1.10.3730.20">
    <property type="match status" value="1"/>
</dbReference>
<dbReference type="OrthoDB" id="186049at2"/>
<keyword evidence="4" id="KW-1185">Reference proteome</keyword>
<feature type="transmembrane region" description="Helical" evidence="1">
    <location>
        <begin position="277"/>
        <end position="297"/>
    </location>
</feature>
<keyword evidence="1" id="KW-0472">Membrane</keyword>
<evidence type="ECO:0000313" key="4">
    <source>
        <dbReference type="Proteomes" id="UP000007013"/>
    </source>
</evidence>
<protein>
    <recommendedName>
        <fullName evidence="2">EamA domain-containing protein</fullName>
    </recommendedName>
</protein>
<dbReference type="AlphaFoldDB" id="B1ZTP0"/>
<feature type="transmembrane region" description="Helical" evidence="1">
    <location>
        <begin position="185"/>
        <end position="206"/>
    </location>
</feature>
<feature type="transmembrane region" description="Helical" evidence="1">
    <location>
        <begin position="304"/>
        <end position="322"/>
    </location>
</feature>
<evidence type="ECO:0000259" key="2">
    <source>
        <dbReference type="Pfam" id="PF00892"/>
    </source>
</evidence>
<dbReference type="EMBL" id="CP001032">
    <property type="protein sequence ID" value="ACB74826.1"/>
    <property type="molecule type" value="Genomic_DNA"/>
</dbReference>
<dbReference type="InterPro" id="IPR000620">
    <property type="entry name" value="EamA_dom"/>
</dbReference>
<keyword evidence="1" id="KW-1133">Transmembrane helix</keyword>
<name>B1ZTP0_OPITP</name>
<sequence>MIGALGTTLLFACNALFANRSAKMLGSNQANLARLAVAVIILGTWAHVAGQGIGGAGFGWFFVSGLVGFGIGGVAMFQALPRLGSPLAMLIVQCGSALVAAAGERLWLGTQLAPVELTFVALTLLGVALGLMPRGLPGVPPAALRAGAAWAFLSAAGQGLGAVLSRRAFQTIARAHEFIDPPTSAYQRALAGLGVAVVAVAIGYSIQCRNRAGSRRAGSPDPAALSPAGTGEISAGPEDPALHSQPRAWPWVFANALCGPVLGVTCFQWALSTTPAGIVQSIVATAPLATIPLAMWFEHSRPRALYYAGAVLAVAGIIGLFLTR</sequence>
<dbReference type="Pfam" id="PF00892">
    <property type="entry name" value="EamA"/>
    <property type="match status" value="1"/>
</dbReference>
<feature type="transmembrane region" description="Helical" evidence="1">
    <location>
        <begin position="87"/>
        <end position="107"/>
    </location>
</feature>
<dbReference type="InterPro" id="IPR037185">
    <property type="entry name" value="EmrE-like"/>
</dbReference>
<dbReference type="HOGENOM" id="CLU_927322_0_0_0"/>
<dbReference type="GO" id="GO:0016020">
    <property type="term" value="C:membrane"/>
    <property type="evidence" value="ECO:0007669"/>
    <property type="project" value="InterPro"/>
</dbReference>
<proteinExistence type="predicted"/>
<feature type="transmembrane region" description="Helical" evidence="1">
    <location>
        <begin position="58"/>
        <end position="80"/>
    </location>
</feature>
<dbReference type="eggNOG" id="COG0697">
    <property type="taxonomic scope" value="Bacteria"/>
</dbReference>
<organism evidence="3 4">
    <name type="scientific">Opitutus terrae (strain DSM 11246 / JCM 15787 / PB90-1)</name>
    <dbReference type="NCBI Taxonomy" id="452637"/>
    <lineage>
        <taxon>Bacteria</taxon>
        <taxon>Pseudomonadati</taxon>
        <taxon>Verrucomicrobiota</taxon>
        <taxon>Opitutia</taxon>
        <taxon>Opitutales</taxon>
        <taxon>Opitutaceae</taxon>
        <taxon>Opitutus</taxon>
    </lineage>
</organism>
<keyword evidence="1" id="KW-0812">Transmembrane</keyword>